<dbReference type="PANTHER" id="PTHR43179:SF7">
    <property type="entry name" value="RHAMNOSYLTRANSFERASE WBBL"/>
    <property type="match status" value="1"/>
</dbReference>
<keyword evidence="1" id="KW-0812">Transmembrane</keyword>
<evidence type="ECO:0000256" key="1">
    <source>
        <dbReference type="SAM" id="Phobius"/>
    </source>
</evidence>
<dbReference type="Gene3D" id="3.90.550.10">
    <property type="entry name" value="Spore Coat Polysaccharide Biosynthesis Protein SpsA, Chain A"/>
    <property type="match status" value="1"/>
</dbReference>
<evidence type="ECO:0000259" key="2">
    <source>
        <dbReference type="Pfam" id="PF00535"/>
    </source>
</evidence>
<comment type="caution">
    <text evidence="3">The sequence shown here is derived from an EMBL/GenBank/DDBJ whole genome shotgun (WGS) entry which is preliminary data.</text>
</comment>
<dbReference type="SUPFAM" id="SSF53448">
    <property type="entry name" value="Nucleotide-diphospho-sugar transferases"/>
    <property type="match status" value="1"/>
</dbReference>
<dbReference type="InterPro" id="IPR029044">
    <property type="entry name" value="Nucleotide-diphossugar_trans"/>
</dbReference>
<sequence length="310" mass="35516">MSGKTKRPSVSFVIVSYNCADLIVDCVKSVLQYGEGNIIVIDNASTDTTRESLLPFADKIKLLLNDRNLGYTIACNQGIRAAEADYIFLLNPDAFLKDESWKKLIDILGSDPSVGAIAPNLYYPDGGIQNYIRRFPSITALLVEFFVPAKWWTRFSSYRSYTCMDLDLSKAQPLEQPAGAALLFRSDYQMDERFFIYGSDLELCRRIWKDGRKILLEPSAAVFHHQSKGGTGTGNPAVRMWLQLDALYGYGLFFKQYTGYVYYLAYKIIFAFCLGIVAMQYWLLRKPARKIKWARFTGFLFNRNFRHFNV</sequence>
<keyword evidence="1" id="KW-1133">Transmembrane helix</keyword>
<dbReference type="EMBL" id="JAKEVY010000004">
    <property type="protein sequence ID" value="MCF1716411.1"/>
    <property type="molecule type" value="Genomic_DNA"/>
</dbReference>
<dbReference type="CDD" id="cd04186">
    <property type="entry name" value="GT_2_like_c"/>
    <property type="match status" value="1"/>
</dbReference>
<dbReference type="PANTHER" id="PTHR43179">
    <property type="entry name" value="RHAMNOSYLTRANSFERASE WBBL"/>
    <property type="match status" value="1"/>
</dbReference>
<evidence type="ECO:0000313" key="4">
    <source>
        <dbReference type="Proteomes" id="UP001200145"/>
    </source>
</evidence>
<dbReference type="InterPro" id="IPR001173">
    <property type="entry name" value="Glyco_trans_2-like"/>
</dbReference>
<dbReference type="Pfam" id="PF00535">
    <property type="entry name" value="Glycos_transf_2"/>
    <property type="match status" value="1"/>
</dbReference>
<protein>
    <submittedName>
        <fullName evidence="3">Glycosyltransferase family 2 protein</fullName>
    </submittedName>
</protein>
<reference evidence="3 4" key="1">
    <citation type="submission" date="2022-01" db="EMBL/GenBank/DDBJ databases">
        <title>Flavihumibacter sp. nov., isolated from sediment of a river.</title>
        <authorList>
            <person name="Liu H."/>
        </authorList>
    </citation>
    <scope>NUCLEOTIDE SEQUENCE [LARGE SCALE GENOMIC DNA]</scope>
    <source>
        <strain evidence="3 4">RY-1</strain>
    </source>
</reference>
<accession>A0ABS9BP69</accession>
<feature type="domain" description="Glycosyltransferase 2-like" evidence="2">
    <location>
        <begin position="11"/>
        <end position="136"/>
    </location>
</feature>
<keyword evidence="4" id="KW-1185">Reference proteome</keyword>
<proteinExistence type="predicted"/>
<keyword evidence="1" id="KW-0472">Membrane</keyword>
<dbReference type="Proteomes" id="UP001200145">
    <property type="component" value="Unassembled WGS sequence"/>
</dbReference>
<name>A0ABS9BP69_9BACT</name>
<organism evidence="3 4">
    <name type="scientific">Flavihumibacter fluminis</name>
    <dbReference type="NCBI Taxonomy" id="2909236"/>
    <lineage>
        <taxon>Bacteria</taxon>
        <taxon>Pseudomonadati</taxon>
        <taxon>Bacteroidota</taxon>
        <taxon>Chitinophagia</taxon>
        <taxon>Chitinophagales</taxon>
        <taxon>Chitinophagaceae</taxon>
        <taxon>Flavihumibacter</taxon>
    </lineage>
</organism>
<feature type="transmembrane region" description="Helical" evidence="1">
    <location>
        <begin position="260"/>
        <end position="284"/>
    </location>
</feature>
<evidence type="ECO:0000313" key="3">
    <source>
        <dbReference type="EMBL" id="MCF1716411.1"/>
    </source>
</evidence>
<dbReference type="RefSeq" id="WP_234867585.1">
    <property type="nucleotide sequence ID" value="NZ_JAKEVY010000004.1"/>
</dbReference>
<gene>
    <name evidence="3" type="ORF">L0U88_17345</name>
</gene>